<dbReference type="Gene3D" id="3.30.70.250">
    <property type="entry name" value="Malonyl-CoA ACP transacylase, ACP-binding"/>
    <property type="match status" value="1"/>
</dbReference>
<evidence type="ECO:0000256" key="1">
    <source>
        <dbReference type="ARBA" id="ARBA00013258"/>
    </source>
</evidence>
<accession>A0A9W3V9V8</accession>
<dbReference type="InterPro" id="IPR014043">
    <property type="entry name" value="Acyl_transferase_dom"/>
</dbReference>
<dbReference type="SUPFAM" id="SSF52151">
    <property type="entry name" value="FabD/lysophospholipase-like"/>
    <property type="match status" value="1"/>
</dbReference>
<dbReference type="SUPFAM" id="SSF55048">
    <property type="entry name" value="Probable ACP-binding domain of malonyl-CoA ACP transacylase"/>
    <property type="match status" value="1"/>
</dbReference>
<dbReference type="InterPro" id="IPR004410">
    <property type="entry name" value="Malonyl_CoA-ACP_transAc_FabD"/>
</dbReference>
<keyword evidence="2 5" id="KW-0808">Transferase</keyword>
<dbReference type="EMBL" id="CP032608">
    <property type="protein sequence ID" value="AYF81297.1"/>
    <property type="molecule type" value="Genomic_DNA"/>
</dbReference>
<comment type="catalytic activity">
    <reaction evidence="4">
        <text>holo-[ACP] + malonyl-CoA = malonyl-[ACP] + CoA</text>
        <dbReference type="Rhea" id="RHEA:41792"/>
        <dbReference type="Rhea" id="RHEA-COMP:9623"/>
        <dbReference type="Rhea" id="RHEA-COMP:9685"/>
        <dbReference type="ChEBI" id="CHEBI:57287"/>
        <dbReference type="ChEBI" id="CHEBI:57384"/>
        <dbReference type="ChEBI" id="CHEBI:64479"/>
        <dbReference type="ChEBI" id="CHEBI:78449"/>
        <dbReference type="EC" id="2.3.1.39"/>
    </reaction>
</comment>
<proteinExistence type="predicted"/>
<dbReference type="SMART" id="SM00827">
    <property type="entry name" value="PKS_AT"/>
    <property type="match status" value="1"/>
</dbReference>
<dbReference type="InterPro" id="IPR016036">
    <property type="entry name" value="Malonyl_transacylase_ACP-bd"/>
</dbReference>
<dbReference type="SMR" id="A0A9W3V9V8"/>
<evidence type="ECO:0000256" key="3">
    <source>
        <dbReference type="ARBA" id="ARBA00023315"/>
    </source>
</evidence>
<reference evidence="5 6" key="1">
    <citation type="submission" date="2018-09" db="EMBL/GenBank/DDBJ databases">
        <title>Complete genome of Bacillus thuringiensis strain QZL38.</title>
        <authorList>
            <person name="Song F."/>
        </authorList>
    </citation>
    <scope>NUCLEOTIDE SEQUENCE [LARGE SCALE GENOMIC DNA]</scope>
    <source>
        <strain evidence="5 6">QZL38</strain>
    </source>
</reference>
<dbReference type="PANTHER" id="PTHR42681">
    <property type="entry name" value="MALONYL-COA-ACYL CARRIER PROTEIN TRANSACYLASE, MITOCHONDRIAL"/>
    <property type="match status" value="1"/>
</dbReference>
<evidence type="ECO:0000256" key="4">
    <source>
        <dbReference type="ARBA" id="ARBA00048462"/>
    </source>
</evidence>
<dbReference type="Pfam" id="PF00698">
    <property type="entry name" value="Acyl_transf_1"/>
    <property type="match status" value="1"/>
</dbReference>
<dbReference type="NCBIfam" id="TIGR00128">
    <property type="entry name" value="fabD"/>
    <property type="match status" value="1"/>
</dbReference>
<protein>
    <recommendedName>
        <fullName evidence="1">[acyl-carrier-protein] S-malonyltransferase</fullName>
        <ecNumber evidence="1">2.3.1.39</ecNumber>
    </recommendedName>
</protein>
<sequence length="420" mass="47558">MGKLAFLFSGQGSQYVGMGKQLYESFPIARQTFEEANDVLSFNLKKLCFEGDIDTLTQTENAQPAILTVSTAAYRVYMNEIGIMPDYMAGHSLGEISALSCAGAIDFKDAVKIARRRGQLMQEAVMAREGGMLAIIGLGRKIVEEASKQFSKKGNLVVVSNSNSAEQHVISGHSTAIEEAGKYLQSIGAKLIPVKVSAPFHSPLMQSAADKFYYELQEYKFNNLNVNVISNVTAQLYPNKDSIIDYLVKQVVYPVEWKKSMDYLDSQNTEFAVEMGPNEVLTKLMKKNIPYIKTIPTDIDLNIESLKKEIKSRKYVPQFILRCLGIAVSTPNFNWNEEEYQQGVVEPYRKMKEIQENLEREGKEAEISHMKEAIDLLLLIFKSKKTPIEERKSRLNQLFLDTNTQYLFTKQQFEDKTLIL</sequence>
<gene>
    <name evidence="5" type="primary">fabD</name>
    <name evidence="5" type="ORF">D7J84_08780</name>
</gene>
<evidence type="ECO:0000313" key="5">
    <source>
        <dbReference type="EMBL" id="AYF81297.1"/>
    </source>
</evidence>
<name>A0A9W3V9V8_BACTU</name>
<keyword evidence="3 5" id="KW-0012">Acyltransferase</keyword>
<dbReference type="EC" id="2.3.1.39" evidence="1"/>
<dbReference type="RefSeq" id="WP_061885384.1">
    <property type="nucleotide sequence ID" value="NZ_CP014289.1"/>
</dbReference>
<evidence type="ECO:0000313" key="6">
    <source>
        <dbReference type="Proteomes" id="UP000269847"/>
    </source>
</evidence>
<organism evidence="5 6">
    <name type="scientific">Bacillus thuringiensis</name>
    <dbReference type="NCBI Taxonomy" id="1428"/>
    <lineage>
        <taxon>Bacteria</taxon>
        <taxon>Bacillati</taxon>
        <taxon>Bacillota</taxon>
        <taxon>Bacilli</taxon>
        <taxon>Bacillales</taxon>
        <taxon>Bacillaceae</taxon>
        <taxon>Bacillus</taxon>
        <taxon>Bacillus cereus group</taxon>
    </lineage>
</organism>
<dbReference type="GO" id="GO:0006633">
    <property type="term" value="P:fatty acid biosynthetic process"/>
    <property type="evidence" value="ECO:0007669"/>
    <property type="project" value="TreeGrafter"/>
</dbReference>
<dbReference type="InterPro" id="IPR016035">
    <property type="entry name" value="Acyl_Trfase/lysoPLipase"/>
</dbReference>
<dbReference type="GO" id="GO:0005829">
    <property type="term" value="C:cytosol"/>
    <property type="evidence" value="ECO:0007669"/>
    <property type="project" value="TreeGrafter"/>
</dbReference>
<dbReference type="AlphaFoldDB" id="A0A9W3V9V8"/>
<dbReference type="Proteomes" id="UP000269847">
    <property type="component" value="Chromosome"/>
</dbReference>
<dbReference type="InterPro" id="IPR001227">
    <property type="entry name" value="Ac_transferase_dom_sf"/>
</dbReference>
<evidence type="ECO:0000256" key="2">
    <source>
        <dbReference type="ARBA" id="ARBA00022679"/>
    </source>
</evidence>
<dbReference type="GO" id="GO:0004314">
    <property type="term" value="F:[acyl-carrier-protein] S-malonyltransferase activity"/>
    <property type="evidence" value="ECO:0007669"/>
    <property type="project" value="UniProtKB-EC"/>
</dbReference>
<dbReference type="InterPro" id="IPR050858">
    <property type="entry name" value="Mal-CoA-ACP_Trans/PKS_FabD"/>
</dbReference>
<dbReference type="Gene3D" id="3.40.366.10">
    <property type="entry name" value="Malonyl-Coenzyme A Acyl Carrier Protein, domain 2"/>
    <property type="match status" value="1"/>
</dbReference>
<dbReference type="PANTHER" id="PTHR42681:SF1">
    <property type="entry name" value="MALONYL-COA-ACYL CARRIER PROTEIN TRANSACYLASE, MITOCHONDRIAL"/>
    <property type="match status" value="1"/>
</dbReference>